<reference evidence="10 11" key="1">
    <citation type="submission" date="2020-03" db="EMBL/GenBank/DDBJ databases">
        <title>Bacterial samples isolated from urine from healthy bovine heifers (Gyr breed).</title>
        <authorList>
            <person name="Giannattasio-Ferraz S."/>
            <person name="Maskeri L."/>
            <person name="Penido A."/>
            <person name="Barbosa-Stancioli E.F."/>
            <person name="Putonti C."/>
        </authorList>
    </citation>
    <scope>NUCLEOTIDE SEQUENCE [LARGE SCALE GENOMIC DNA]</scope>
    <source>
        <strain evidence="10 11">UFMG-H7</strain>
    </source>
</reference>
<keyword evidence="6" id="KW-0029">Amino-acid transport</keyword>
<evidence type="ECO:0000313" key="11">
    <source>
        <dbReference type="Proteomes" id="UP000521358"/>
    </source>
</evidence>
<dbReference type="PIRSF" id="PIRSF006060">
    <property type="entry name" value="AA_transporter"/>
    <property type="match status" value="1"/>
</dbReference>
<feature type="transmembrane region" description="Helical" evidence="9">
    <location>
        <begin position="96"/>
        <end position="121"/>
    </location>
</feature>
<feature type="transmembrane region" description="Helical" evidence="9">
    <location>
        <begin position="236"/>
        <end position="259"/>
    </location>
</feature>
<sequence length="480" mass="51651">MKTEKSTSHKLGLFGLIAVSMGTTIGSGVFSLAGDLAQSGAYTGAVILGWLVCGIGMIGLILSLFGLNKYRSDLVGGINGYAQAGWGDFIGFITTFGYWLGVVLCNVSYATFLFGAIGYFFPAFGNGANILSIVSASILFWLLAFLVCSGVHKAAFVNLIVTIAKVIPIFVFIIAVIVMSKFNWSIFVENFWGDGSTSLLDQVKGTSATTVWAFIGIEASIAMSEKAKDMKDVGKAVVTAFVGVLGLYIIVSLLSMGVIPHDVLAALPNPSMGGILEYIVGSWGASLISIGVIVSLLGAALGITMISAQIPNTAAKRGEFLNFFAKENKAGSPVNSVLFSTAIVQVFLVITYFSQSTYQFFYGISASMMMIPYFLSSLFYLKILLKPKNDLASISSSELRKQKIIATVGSIYGLWLIYSAGLSRLLTATFLLVFGIGFYIKHQKEQEKEMFVFWYDKVFAGIIIIGAIYTIVSKILVFIN</sequence>
<evidence type="ECO:0000256" key="1">
    <source>
        <dbReference type="ARBA" id="ARBA00004651"/>
    </source>
</evidence>
<dbReference type="EMBL" id="JAAVMB010000012">
    <property type="protein sequence ID" value="NKC68561.1"/>
    <property type="molecule type" value="Genomic_DNA"/>
</dbReference>
<dbReference type="Proteomes" id="UP000521358">
    <property type="component" value="Unassembled WGS sequence"/>
</dbReference>
<feature type="transmembrane region" description="Helical" evidence="9">
    <location>
        <begin position="127"/>
        <end position="148"/>
    </location>
</feature>
<dbReference type="NCBIfam" id="TIGR00905">
    <property type="entry name" value="2A0302"/>
    <property type="match status" value="1"/>
</dbReference>
<evidence type="ECO:0000313" key="10">
    <source>
        <dbReference type="EMBL" id="NKC68561.1"/>
    </source>
</evidence>
<feature type="transmembrane region" description="Helical" evidence="9">
    <location>
        <begin position="336"/>
        <end position="354"/>
    </location>
</feature>
<feature type="transmembrane region" description="Helical" evidence="9">
    <location>
        <begin position="279"/>
        <end position="308"/>
    </location>
</feature>
<evidence type="ECO:0000256" key="6">
    <source>
        <dbReference type="ARBA" id="ARBA00022970"/>
    </source>
</evidence>
<keyword evidence="4" id="KW-1003">Cell membrane</keyword>
<keyword evidence="3" id="KW-0813">Transport</keyword>
<dbReference type="GO" id="GO:0006865">
    <property type="term" value="P:amino acid transport"/>
    <property type="evidence" value="ECO:0007669"/>
    <property type="project" value="UniProtKB-KW"/>
</dbReference>
<gene>
    <name evidence="10" type="ORF">HED35_10715</name>
</gene>
<dbReference type="Pfam" id="PF13520">
    <property type="entry name" value="AA_permease_2"/>
    <property type="match status" value="1"/>
</dbReference>
<keyword evidence="5 9" id="KW-0812">Transmembrane</keyword>
<keyword evidence="8 9" id="KW-0472">Membrane</keyword>
<comment type="similarity">
    <text evidence="2">Belongs to the amino acid-polyamine-organocation (APC) superfamily. Basic amino acid/polyamine antiporter (APA) (TC 2.A.3.2) family.</text>
</comment>
<evidence type="ECO:0000256" key="5">
    <source>
        <dbReference type="ARBA" id="ARBA00022692"/>
    </source>
</evidence>
<organism evidence="10 11">
    <name type="scientific">Vagococcus fluvialis</name>
    <dbReference type="NCBI Taxonomy" id="2738"/>
    <lineage>
        <taxon>Bacteria</taxon>
        <taxon>Bacillati</taxon>
        <taxon>Bacillota</taxon>
        <taxon>Bacilli</taxon>
        <taxon>Lactobacillales</taxon>
        <taxon>Enterococcaceae</taxon>
        <taxon>Vagococcus</taxon>
    </lineage>
</organism>
<dbReference type="GO" id="GO:0005886">
    <property type="term" value="C:plasma membrane"/>
    <property type="evidence" value="ECO:0007669"/>
    <property type="project" value="UniProtKB-SubCell"/>
</dbReference>
<evidence type="ECO:0000256" key="2">
    <source>
        <dbReference type="ARBA" id="ARBA00008220"/>
    </source>
</evidence>
<keyword evidence="7 9" id="KW-1133">Transmembrane helix</keyword>
<feature type="transmembrane region" description="Helical" evidence="9">
    <location>
        <begin position="205"/>
        <end position="224"/>
    </location>
</feature>
<evidence type="ECO:0000256" key="9">
    <source>
        <dbReference type="SAM" id="Phobius"/>
    </source>
</evidence>
<dbReference type="PANTHER" id="PTHR42770:SF4">
    <property type="entry name" value="ARGININE_ORNITHINE ANTIPORTER-RELATED"/>
    <property type="match status" value="1"/>
</dbReference>
<feature type="transmembrane region" description="Helical" evidence="9">
    <location>
        <begin position="360"/>
        <end position="381"/>
    </location>
</feature>
<dbReference type="GO" id="GO:0022857">
    <property type="term" value="F:transmembrane transporter activity"/>
    <property type="evidence" value="ECO:0007669"/>
    <property type="project" value="InterPro"/>
</dbReference>
<feature type="transmembrane region" description="Helical" evidence="9">
    <location>
        <begin position="45"/>
        <end position="67"/>
    </location>
</feature>
<evidence type="ECO:0000256" key="4">
    <source>
        <dbReference type="ARBA" id="ARBA00022475"/>
    </source>
</evidence>
<evidence type="ECO:0000256" key="7">
    <source>
        <dbReference type="ARBA" id="ARBA00022989"/>
    </source>
</evidence>
<feature type="transmembrane region" description="Helical" evidence="9">
    <location>
        <begin position="12"/>
        <end position="33"/>
    </location>
</feature>
<feature type="transmembrane region" description="Helical" evidence="9">
    <location>
        <begin position="452"/>
        <end position="479"/>
    </location>
</feature>
<protein>
    <submittedName>
        <fullName evidence="10">Amino acid permease</fullName>
    </submittedName>
</protein>
<comment type="caution">
    <text evidence="10">The sequence shown here is derived from an EMBL/GenBank/DDBJ whole genome shotgun (WGS) entry which is preliminary data.</text>
</comment>
<evidence type="ECO:0000256" key="8">
    <source>
        <dbReference type="ARBA" id="ARBA00023136"/>
    </source>
</evidence>
<evidence type="ECO:0000256" key="3">
    <source>
        <dbReference type="ARBA" id="ARBA00022448"/>
    </source>
</evidence>
<dbReference type="InterPro" id="IPR002293">
    <property type="entry name" value="AA/rel_permease1"/>
</dbReference>
<dbReference type="AlphaFoldDB" id="A0A7X6I3H8"/>
<comment type="subcellular location">
    <subcellularLocation>
        <location evidence="1">Cell membrane</location>
        <topology evidence="1">Multi-pass membrane protein</topology>
    </subcellularLocation>
</comment>
<name>A0A7X6I3H8_9ENTE</name>
<dbReference type="PANTHER" id="PTHR42770">
    <property type="entry name" value="AMINO ACID TRANSPORTER-RELATED"/>
    <property type="match status" value="1"/>
</dbReference>
<dbReference type="InterPro" id="IPR004754">
    <property type="entry name" value="Amino_acid_antiprt"/>
</dbReference>
<proteinExistence type="inferred from homology"/>
<dbReference type="RefSeq" id="WP_167807746.1">
    <property type="nucleotide sequence ID" value="NZ_JAAVMB010000012.1"/>
</dbReference>
<feature type="transmembrane region" description="Helical" evidence="9">
    <location>
        <begin position="155"/>
        <end position="179"/>
    </location>
</feature>
<accession>A0A7X6I3H8</accession>
<dbReference type="Gene3D" id="1.20.1740.10">
    <property type="entry name" value="Amino acid/polyamine transporter I"/>
    <property type="match status" value="1"/>
</dbReference>
<dbReference type="InterPro" id="IPR050367">
    <property type="entry name" value="APC_superfamily"/>
</dbReference>